<dbReference type="AlphaFoldDB" id="A0AAU7E4Z2"/>
<feature type="domain" description="Class II aldolase/adducin N-terminal" evidence="1">
    <location>
        <begin position="13"/>
        <end position="180"/>
    </location>
</feature>
<evidence type="ECO:0000259" key="1">
    <source>
        <dbReference type="SMART" id="SM01007"/>
    </source>
</evidence>
<dbReference type="InterPro" id="IPR036409">
    <property type="entry name" value="Aldolase_II/adducin_N_sf"/>
</dbReference>
<gene>
    <name evidence="2" type="ORF">AAH949_08000</name>
</gene>
<reference evidence="2" key="1">
    <citation type="submission" date="2024-05" db="EMBL/GenBank/DDBJ databases">
        <title>Campylobacter coli isolated from environmental waters in Slovenia.</title>
        <authorList>
            <person name="Zautner A.E."/>
            <person name="Bunk B."/>
            <person name="Riedel T."/>
            <person name="Sproeer C."/>
        </authorList>
    </citation>
    <scope>NUCLEOTIDE SEQUENCE</scope>
    <source>
        <strain evidence="2">CCS1377</strain>
    </source>
</reference>
<dbReference type="SUPFAM" id="SSF53639">
    <property type="entry name" value="AraD/HMP-PK domain-like"/>
    <property type="match status" value="1"/>
</dbReference>
<dbReference type="Pfam" id="PF00596">
    <property type="entry name" value="Aldolase_II"/>
    <property type="match status" value="1"/>
</dbReference>
<name>A0AAU7E4Z2_9BACT</name>
<dbReference type="InterPro" id="IPR001303">
    <property type="entry name" value="Aldolase_II/adducin_N"/>
</dbReference>
<dbReference type="Gene3D" id="3.40.225.10">
    <property type="entry name" value="Class II aldolase/adducin N-terminal domain"/>
    <property type="match status" value="1"/>
</dbReference>
<dbReference type="RefSeq" id="WP_348518446.1">
    <property type="nucleotide sequence ID" value="NZ_CP155620.1"/>
</dbReference>
<proteinExistence type="predicted"/>
<organism evidence="2">
    <name type="scientific">Campylobacter sp. CCS1377</name>
    <dbReference type="NCBI Taxonomy" id="3158229"/>
    <lineage>
        <taxon>Bacteria</taxon>
        <taxon>Pseudomonadati</taxon>
        <taxon>Campylobacterota</taxon>
        <taxon>Epsilonproteobacteria</taxon>
        <taxon>Campylobacterales</taxon>
        <taxon>Campylobacteraceae</taxon>
        <taxon>Campylobacter</taxon>
    </lineage>
</organism>
<dbReference type="EMBL" id="CP155620">
    <property type="protein sequence ID" value="XBJ29018.1"/>
    <property type="molecule type" value="Genomic_DNA"/>
</dbReference>
<accession>A0AAU7E4Z2</accession>
<dbReference type="SMART" id="SM01007">
    <property type="entry name" value="Aldolase_II"/>
    <property type="match status" value="1"/>
</dbReference>
<protein>
    <submittedName>
        <fullName evidence="2">Class II aldolase/adducin family protein</fullName>
    </submittedName>
</protein>
<sequence length="244" mass="29020">MINSTKELDRCINEYQKLCKIFGNILDAPFKGGNISVKSEHYLVIKSSGEDLKKEHKVSIFKDKINSFTYYQEQYYTDITKPSMEIKMHTVFKNKYVAHYHPVYILPYLCAKNYRFNDHDFIDFVLPGDDLWKTLNENYIYKEKGVVMLKNHGVIIYAEEIQDVFNLYINLKEYFCEQNNSIYTPDDAIDTTNAELWLFRNTIENIARNKNLDLVTLKQNEICKLLNLPDEKYRRKIMESENKK</sequence>
<evidence type="ECO:0000313" key="2">
    <source>
        <dbReference type="EMBL" id="XBJ29018.1"/>
    </source>
</evidence>